<dbReference type="EMBL" id="MQUQ01000049">
    <property type="protein sequence ID" value="OLZ42825.1"/>
    <property type="molecule type" value="Genomic_DNA"/>
</dbReference>
<evidence type="ECO:0000313" key="2">
    <source>
        <dbReference type="EMBL" id="OLZ42825.1"/>
    </source>
</evidence>
<evidence type="ECO:0008006" key="4">
    <source>
        <dbReference type="Google" id="ProtNLM"/>
    </source>
</evidence>
<feature type="chain" id="PRO_5039450524" description="Peptidase inhibitor family I36" evidence="1">
    <location>
        <begin position="21"/>
        <end position="112"/>
    </location>
</feature>
<keyword evidence="3" id="KW-1185">Reference proteome</keyword>
<gene>
    <name evidence="2" type="ORF">BS329_41495</name>
</gene>
<organism evidence="2 3">
    <name type="scientific">Amycolatopsis coloradensis</name>
    <dbReference type="NCBI Taxonomy" id="76021"/>
    <lineage>
        <taxon>Bacteria</taxon>
        <taxon>Bacillati</taxon>
        <taxon>Actinomycetota</taxon>
        <taxon>Actinomycetes</taxon>
        <taxon>Pseudonocardiales</taxon>
        <taxon>Pseudonocardiaceae</taxon>
        <taxon>Amycolatopsis</taxon>
    </lineage>
</organism>
<protein>
    <recommendedName>
        <fullName evidence="4">Peptidase inhibitor family I36</fullName>
    </recommendedName>
</protein>
<dbReference type="STRING" id="76021.BS329_41495"/>
<dbReference type="RefSeq" id="WP_076169094.1">
    <property type="nucleotide sequence ID" value="NZ_JBEZVB010000040.1"/>
</dbReference>
<comment type="caution">
    <text evidence="2">The sequence shown here is derived from an EMBL/GenBank/DDBJ whole genome shotgun (WGS) entry which is preliminary data.</text>
</comment>
<proteinExistence type="predicted"/>
<name>A0A1R0KD59_9PSEU</name>
<evidence type="ECO:0000256" key="1">
    <source>
        <dbReference type="SAM" id="SignalP"/>
    </source>
</evidence>
<sequence>MDKVPVLVSFAAAVAGSLLAAPANATPPCPLGWACVQLGSTGTGPVMQTQNENWTNVQNSLGVTGFSLVNNQVPGDDACVADGPLGTGRTFCLYPGETGTSPSDFVVRSAHG</sequence>
<accession>A0A1R0KD59</accession>
<dbReference type="AlphaFoldDB" id="A0A1R0KD59"/>
<evidence type="ECO:0000313" key="3">
    <source>
        <dbReference type="Proteomes" id="UP000187486"/>
    </source>
</evidence>
<dbReference type="OrthoDB" id="9943984at2"/>
<dbReference type="Proteomes" id="UP000187486">
    <property type="component" value="Unassembled WGS sequence"/>
</dbReference>
<reference evidence="2 3" key="1">
    <citation type="submission" date="2016-01" db="EMBL/GenBank/DDBJ databases">
        <title>Amycolatopsis coloradensis genome sequencing and assembly.</title>
        <authorList>
            <person name="Mayilraj S."/>
        </authorList>
    </citation>
    <scope>NUCLEOTIDE SEQUENCE [LARGE SCALE GENOMIC DNA]</scope>
    <source>
        <strain evidence="2 3">DSM 44225</strain>
    </source>
</reference>
<keyword evidence="1" id="KW-0732">Signal</keyword>
<feature type="signal peptide" evidence="1">
    <location>
        <begin position="1"/>
        <end position="20"/>
    </location>
</feature>